<protein>
    <submittedName>
        <fullName evidence="1">Uncharacterized protein</fullName>
    </submittedName>
</protein>
<reference evidence="2" key="1">
    <citation type="submission" date="2024-07" db="EMBL/GenBank/DDBJ databases">
        <title>Two chromosome-level genome assemblies of Korean endemic species Abeliophyllum distichum and Forsythia ovata (Oleaceae).</title>
        <authorList>
            <person name="Jang H."/>
        </authorList>
    </citation>
    <scope>NUCLEOTIDE SEQUENCE [LARGE SCALE GENOMIC DNA]</scope>
</reference>
<accession>A0ABD1TYL2</accession>
<organism evidence="1 2">
    <name type="scientific">Abeliophyllum distichum</name>
    <dbReference type="NCBI Taxonomy" id="126358"/>
    <lineage>
        <taxon>Eukaryota</taxon>
        <taxon>Viridiplantae</taxon>
        <taxon>Streptophyta</taxon>
        <taxon>Embryophyta</taxon>
        <taxon>Tracheophyta</taxon>
        <taxon>Spermatophyta</taxon>
        <taxon>Magnoliopsida</taxon>
        <taxon>eudicotyledons</taxon>
        <taxon>Gunneridae</taxon>
        <taxon>Pentapetalae</taxon>
        <taxon>asterids</taxon>
        <taxon>lamiids</taxon>
        <taxon>Lamiales</taxon>
        <taxon>Oleaceae</taxon>
        <taxon>Forsythieae</taxon>
        <taxon>Abeliophyllum</taxon>
    </lineage>
</organism>
<sequence>MDHSLKNDEILVNVPYINNKNIGRAEEEKLLSGWVVGRILGWVVGRILVVDGDEVARVGVVVWMPPTLGVEMMMYKGHVGSEERVDDELNSEIELGSSAEEDVGVAQGLEFVTKVEPTRPQWSATKTRADLFTEIGSISTFRQGSVAPWKRGKLDP</sequence>
<dbReference type="AlphaFoldDB" id="A0ABD1TYL2"/>
<dbReference type="Proteomes" id="UP001604336">
    <property type="component" value="Unassembled WGS sequence"/>
</dbReference>
<evidence type="ECO:0000313" key="1">
    <source>
        <dbReference type="EMBL" id="KAL2517831.1"/>
    </source>
</evidence>
<dbReference type="EMBL" id="JBFOLK010000004">
    <property type="protein sequence ID" value="KAL2517831.1"/>
    <property type="molecule type" value="Genomic_DNA"/>
</dbReference>
<keyword evidence="2" id="KW-1185">Reference proteome</keyword>
<name>A0ABD1TYL2_9LAMI</name>
<gene>
    <name evidence="1" type="ORF">Adt_14078</name>
</gene>
<evidence type="ECO:0000313" key="2">
    <source>
        <dbReference type="Proteomes" id="UP001604336"/>
    </source>
</evidence>
<comment type="caution">
    <text evidence="1">The sequence shown here is derived from an EMBL/GenBank/DDBJ whole genome shotgun (WGS) entry which is preliminary data.</text>
</comment>
<proteinExistence type="predicted"/>